<organism evidence="1 2">
    <name type="scientific">Mediterraneibacter gnavus</name>
    <name type="common">Ruminococcus gnavus</name>
    <dbReference type="NCBI Taxonomy" id="33038"/>
    <lineage>
        <taxon>Bacteria</taxon>
        <taxon>Bacillati</taxon>
        <taxon>Bacillota</taxon>
        <taxon>Clostridia</taxon>
        <taxon>Lachnospirales</taxon>
        <taxon>Lachnospiraceae</taxon>
        <taxon>Mediterraneibacter</taxon>
    </lineage>
</organism>
<evidence type="ECO:0000313" key="1">
    <source>
        <dbReference type="EMBL" id="MCZ7695264.1"/>
    </source>
</evidence>
<dbReference type="EMBL" id="JAPZED010000031">
    <property type="protein sequence ID" value="MCZ7695264.1"/>
    <property type="molecule type" value="Genomic_DNA"/>
</dbReference>
<gene>
    <name evidence="1" type="ORF">O8D18_14845</name>
</gene>
<accession>A0A9X3HLT9</accession>
<dbReference type="RefSeq" id="WP_269763122.1">
    <property type="nucleotide sequence ID" value="NZ_JAPZEC010000031.1"/>
</dbReference>
<sequence length="185" mass="21562">MGKQINYWAGYDDFLKIAQAALDCGCIIIKKSKGELLYGQTLDIVTEHEYSYWFYVPVAGTLYGKKFPFDNDDIPNYSLAGNTVIQASFSKKNDKTKIITRGRLFVISGYYNEQDEYISRQECVTKIYNKLVGIVKKIAPYTVLIDKYVSTKDDTYLKELEWRHKEYISPEYLELKECKDYKLTV</sequence>
<name>A0A9X3HLT9_MEDGN</name>
<dbReference type="AlphaFoldDB" id="A0A9X3HLT9"/>
<reference evidence="1" key="1">
    <citation type="submission" date="2022-12" db="EMBL/GenBank/DDBJ databases">
        <title>Genome of R. gnavus strain RSHDN_123.</title>
        <authorList>
            <person name="Abdugheni R."/>
        </authorList>
    </citation>
    <scope>NUCLEOTIDE SEQUENCE</scope>
    <source>
        <strain evidence="1">RSHDN_123</strain>
    </source>
</reference>
<comment type="caution">
    <text evidence="1">The sequence shown here is derived from an EMBL/GenBank/DDBJ whole genome shotgun (WGS) entry which is preliminary data.</text>
</comment>
<protein>
    <submittedName>
        <fullName evidence="1">Uncharacterized protein</fullName>
    </submittedName>
</protein>
<dbReference type="Proteomes" id="UP001148455">
    <property type="component" value="Unassembled WGS sequence"/>
</dbReference>
<evidence type="ECO:0000313" key="2">
    <source>
        <dbReference type="Proteomes" id="UP001148455"/>
    </source>
</evidence>
<proteinExistence type="predicted"/>